<accession>A0A1V6NNU3</accession>
<feature type="compositionally biased region" description="Low complexity" evidence="1">
    <location>
        <begin position="95"/>
        <end position="104"/>
    </location>
</feature>
<keyword evidence="3" id="KW-1185">Reference proteome</keyword>
<reference evidence="3" key="1">
    <citation type="journal article" date="2017" name="Nat. Microbiol.">
        <title>Global analysis of biosynthetic gene clusters reveals vast potential of secondary metabolite production in Penicillium species.</title>
        <authorList>
            <person name="Nielsen J.C."/>
            <person name="Grijseels S."/>
            <person name="Prigent S."/>
            <person name="Ji B."/>
            <person name="Dainat J."/>
            <person name="Nielsen K.F."/>
            <person name="Frisvad J.C."/>
            <person name="Workman M."/>
            <person name="Nielsen J."/>
        </authorList>
    </citation>
    <scope>NUCLEOTIDE SEQUENCE [LARGE SCALE GENOMIC DNA]</scope>
    <source>
        <strain evidence="3">IBT 4502</strain>
    </source>
</reference>
<evidence type="ECO:0000313" key="3">
    <source>
        <dbReference type="Proteomes" id="UP000191408"/>
    </source>
</evidence>
<comment type="caution">
    <text evidence="2">The sequence shown here is derived from an EMBL/GenBank/DDBJ whole genome shotgun (WGS) entry which is preliminary data.</text>
</comment>
<feature type="compositionally biased region" description="Basic and acidic residues" evidence="1">
    <location>
        <begin position="105"/>
        <end position="114"/>
    </location>
</feature>
<name>A0A1V6NNU3_PENPO</name>
<feature type="region of interest" description="Disordered" evidence="1">
    <location>
        <begin position="95"/>
        <end position="174"/>
    </location>
</feature>
<proteinExistence type="predicted"/>
<organism evidence="2 3">
    <name type="scientific">Penicillium polonicum</name>
    <dbReference type="NCBI Taxonomy" id="60169"/>
    <lineage>
        <taxon>Eukaryota</taxon>
        <taxon>Fungi</taxon>
        <taxon>Dikarya</taxon>
        <taxon>Ascomycota</taxon>
        <taxon>Pezizomycotina</taxon>
        <taxon>Eurotiomycetes</taxon>
        <taxon>Eurotiomycetidae</taxon>
        <taxon>Eurotiales</taxon>
        <taxon>Aspergillaceae</taxon>
        <taxon>Penicillium</taxon>
    </lineage>
</organism>
<sequence>MRPHLGLRVSPVLAAMVHLALAGLFSCWVLVSSAPWRALAANIRARRTSVPSVFFPEQHPSEEPGMARHEAARKAVKKAKARAAGKAPIVDAAKAGAPVPAAAVDKGRGKDKGRAVAGPSTPAKGTKKRAAEDSPGEKDKTGKRKKKKVKEIPEPPIRVPCSTPFCTRLLSIGP</sequence>
<gene>
    <name evidence="2" type="ORF">PENPOL_c004G08040</name>
</gene>
<evidence type="ECO:0000313" key="2">
    <source>
        <dbReference type="EMBL" id="OQD66404.1"/>
    </source>
</evidence>
<dbReference type="AlphaFoldDB" id="A0A1V6NNU3"/>
<protein>
    <submittedName>
        <fullName evidence="2">Uncharacterized protein</fullName>
    </submittedName>
</protein>
<dbReference type="PROSITE" id="PS51257">
    <property type="entry name" value="PROKAR_LIPOPROTEIN"/>
    <property type="match status" value="1"/>
</dbReference>
<evidence type="ECO:0000256" key="1">
    <source>
        <dbReference type="SAM" id="MobiDB-lite"/>
    </source>
</evidence>
<dbReference type="Proteomes" id="UP000191408">
    <property type="component" value="Unassembled WGS sequence"/>
</dbReference>
<feature type="compositionally biased region" description="Basic and acidic residues" evidence="1">
    <location>
        <begin position="129"/>
        <end position="140"/>
    </location>
</feature>
<dbReference type="EMBL" id="MDYM01000004">
    <property type="protein sequence ID" value="OQD66404.1"/>
    <property type="molecule type" value="Genomic_DNA"/>
</dbReference>